<dbReference type="Proteomes" id="UP000198226">
    <property type="component" value="Chromosome I"/>
</dbReference>
<dbReference type="CDD" id="cd00454">
    <property type="entry name" value="TrHb1_N"/>
    <property type="match status" value="1"/>
</dbReference>
<dbReference type="GO" id="GO:0046872">
    <property type="term" value="F:metal ion binding"/>
    <property type="evidence" value="ECO:0007669"/>
    <property type="project" value="UniProtKB-KW"/>
</dbReference>
<gene>
    <name evidence="6" type="ORF">GA0070623_1431</name>
</gene>
<dbReference type="OrthoDB" id="9798157at2"/>
<reference evidence="7" key="1">
    <citation type="submission" date="2016-06" db="EMBL/GenBank/DDBJ databases">
        <authorList>
            <person name="Varghese N."/>
            <person name="Submissions Spin"/>
        </authorList>
    </citation>
    <scope>NUCLEOTIDE SEQUENCE [LARGE SCALE GENOMIC DNA]</scope>
    <source>
        <strain evidence="7">DSM 44983</strain>
    </source>
</reference>
<name>A0A109INA1_9ACTN</name>
<dbReference type="InterPro" id="IPR009050">
    <property type="entry name" value="Globin-like_sf"/>
</dbReference>
<dbReference type="SUPFAM" id="SSF46458">
    <property type="entry name" value="Globin-like"/>
    <property type="match status" value="1"/>
</dbReference>
<organism evidence="6 7">
    <name type="scientific">Micromonospora rifamycinica</name>
    <dbReference type="NCBI Taxonomy" id="291594"/>
    <lineage>
        <taxon>Bacteria</taxon>
        <taxon>Bacillati</taxon>
        <taxon>Actinomycetota</taxon>
        <taxon>Actinomycetes</taxon>
        <taxon>Micromonosporales</taxon>
        <taxon>Micromonosporaceae</taxon>
        <taxon>Micromonospora</taxon>
    </lineage>
</organism>
<dbReference type="GO" id="GO:0019825">
    <property type="term" value="F:oxygen binding"/>
    <property type="evidence" value="ECO:0007669"/>
    <property type="project" value="InterPro"/>
</dbReference>
<accession>A0A109INA1</accession>
<sequence length="150" mass="16624">MTQNHPVEPAGNPTLYERLGGIFGIAAIMDVLTDRLFDNAWANRNPYVAKMHERNGRPGFKFMVTAWSAEVTGGPSCYPGRDMHDSHKDMVCTEHDFDVVALEIAATLSFCGVGVQEQKEYLAIIESFRREVIDAPANERAREAGRVPVG</sequence>
<dbReference type="Gene3D" id="1.10.490.10">
    <property type="entry name" value="Globins"/>
    <property type="match status" value="1"/>
</dbReference>
<evidence type="ECO:0000256" key="4">
    <source>
        <dbReference type="ARBA" id="ARBA00023004"/>
    </source>
</evidence>
<evidence type="ECO:0000313" key="7">
    <source>
        <dbReference type="Proteomes" id="UP000198226"/>
    </source>
</evidence>
<feature type="binding site" description="distal binding residue" evidence="5">
    <location>
        <position position="87"/>
    </location>
    <ligand>
        <name>heme</name>
        <dbReference type="ChEBI" id="CHEBI:30413"/>
    </ligand>
    <ligandPart>
        <name>Fe</name>
        <dbReference type="ChEBI" id="CHEBI:18248"/>
    </ligandPart>
</feature>
<keyword evidence="2 5" id="KW-0349">Heme</keyword>
<evidence type="ECO:0000256" key="3">
    <source>
        <dbReference type="ARBA" id="ARBA00022723"/>
    </source>
</evidence>
<dbReference type="GO" id="GO:0020037">
    <property type="term" value="F:heme binding"/>
    <property type="evidence" value="ECO:0007669"/>
    <property type="project" value="InterPro"/>
</dbReference>
<protein>
    <submittedName>
        <fullName evidence="6">Hemoglobin</fullName>
    </submittedName>
</protein>
<evidence type="ECO:0000256" key="5">
    <source>
        <dbReference type="PIRSR" id="PIRSR601486-1"/>
    </source>
</evidence>
<dbReference type="InterPro" id="IPR012292">
    <property type="entry name" value="Globin/Proto"/>
</dbReference>
<dbReference type="RefSeq" id="WP_067303696.1">
    <property type="nucleotide sequence ID" value="NZ_LRMV01000017.1"/>
</dbReference>
<dbReference type="InterPro" id="IPR001486">
    <property type="entry name" value="Hemoglobin_trunc"/>
</dbReference>
<keyword evidence="7" id="KW-1185">Reference proteome</keyword>
<keyword evidence="3 5" id="KW-0479">Metal-binding</keyword>
<evidence type="ECO:0000256" key="2">
    <source>
        <dbReference type="ARBA" id="ARBA00022617"/>
    </source>
</evidence>
<proteinExistence type="predicted"/>
<dbReference type="EMBL" id="LT607752">
    <property type="protein sequence ID" value="SCG47081.1"/>
    <property type="molecule type" value="Genomic_DNA"/>
</dbReference>
<keyword evidence="1" id="KW-0813">Transport</keyword>
<keyword evidence="4 5" id="KW-0408">Iron</keyword>
<evidence type="ECO:0000256" key="1">
    <source>
        <dbReference type="ARBA" id="ARBA00022448"/>
    </source>
</evidence>
<dbReference type="AlphaFoldDB" id="A0A109INA1"/>
<evidence type="ECO:0000313" key="6">
    <source>
        <dbReference type="EMBL" id="SCG47081.1"/>
    </source>
</evidence>
<dbReference type="Pfam" id="PF01152">
    <property type="entry name" value="Bac_globin"/>
    <property type="match status" value="1"/>
</dbReference>